<dbReference type="Proteomes" id="UP000765160">
    <property type="component" value="Unassembled WGS sequence"/>
</dbReference>
<dbReference type="InterPro" id="IPR014729">
    <property type="entry name" value="Rossmann-like_a/b/a_fold"/>
</dbReference>
<evidence type="ECO:0000259" key="1">
    <source>
        <dbReference type="Pfam" id="PF02698"/>
    </source>
</evidence>
<evidence type="ECO:0000313" key="3">
    <source>
        <dbReference type="Proteomes" id="UP000765160"/>
    </source>
</evidence>
<dbReference type="PANTHER" id="PTHR30336:SF4">
    <property type="entry name" value="ENVELOPE BIOGENESIS FACTOR ELYC"/>
    <property type="match status" value="1"/>
</dbReference>
<reference evidence="2 3" key="1">
    <citation type="submission" date="2020-03" db="EMBL/GenBank/DDBJ databases">
        <title>Roseomonas selenitidurans sp. nov. isolated from soil.</title>
        <authorList>
            <person name="Liu H."/>
        </authorList>
    </citation>
    <scope>NUCLEOTIDE SEQUENCE [LARGE SCALE GENOMIC DNA]</scope>
    <source>
        <strain evidence="2 3">JCM 15073</strain>
    </source>
</reference>
<evidence type="ECO:0000313" key="2">
    <source>
        <dbReference type="EMBL" id="NKE44855.1"/>
    </source>
</evidence>
<feature type="domain" description="DUF218" evidence="1">
    <location>
        <begin position="23"/>
        <end position="147"/>
    </location>
</feature>
<proteinExistence type="predicted"/>
<dbReference type="InterPro" id="IPR051599">
    <property type="entry name" value="Cell_Envelope_Assoc"/>
</dbReference>
<dbReference type="InterPro" id="IPR003848">
    <property type="entry name" value="DUF218"/>
</dbReference>
<accession>A0ABX1EXR4</accession>
<protein>
    <submittedName>
        <fullName evidence="2">YdcF family protein</fullName>
    </submittedName>
</protein>
<dbReference type="RefSeq" id="WP_168049227.1">
    <property type="nucleotide sequence ID" value="NZ_JAATJR010000002.1"/>
</dbReference>
<organism evidence="2 3">
    <name type="scientific">Falsiroseomonas frigidaquae</name>
    <dbReference type="NCBI Taxonomy" id="487318"/>
    <lineage>
        <taxon>Bacteria</taxon>
        <taxon>Pseudomonadati</taxon>
        <taxon>Pseudomonadota</taxon>
        <taxon>Alphaproteobacteria</taxon>
        <taxon>Acetobacterales</taxon>
        <taxon>Roseomonadaceae</taxon>
        <taxon>Falsiroseomonas</taxon>
    </lineage>
</organism>
<dbReference type="CDD" id="cd06259">
    <property type="entry name" value="YdcF-like"/>
    <property type="match status" value="1"/>
</dbReference>
<gene>
    <name evidence="2" type="ORF">HB662_08700</name>
</gene>
<dbReference type="Gene3D" id="3.40.50.620">
    <property type="entry name" value="HUPs"/>
    <property type="match status" value="1"/>
</dbReference>
<sequence length="193" mass="20381">MAALDPGGIERDHCLHHPREAADLAFVFGNRIAVPEMAAAAASLFLEGLVPRLLVSGGATPGGPGTEADAIAAAIVTRGVPREALLLERRATHTGENVTLSLPILAEAGLLNSGKIVCVGLFCTGRRYAMTLHRHWPAPEKRCLPVEYGPVRRGAWHLHPEARARVLGEVAKVPAYLAAGFIAPWPSASAPTK</sequence>
<dbReference type="PANTHER" id="PTHR30336">
    <property type="entry name" value="INNER MEMBRANE PROTEIN, PROBABLE PERMEASE"/>
    <property type="match status" value="1"/>
</dbReference>
<keyword evidence="3" id="KW-1185">Reference proteome</keyword>
<comment type="caution">
    <text evidence="2">The sequence shown here is derived from an EMBL/GenBank/DDBJ whole genome shotgun (WGS) entry which is preliminary data.</text>
</comment>
<name>A0ABX1EXR4_9PROT</name>
<dbReference type="Pfam" id="PF02698">
    <property type="entry name" value="DUF218"/>
    <property type="match status" value="1"/>
</dbReference>
<dbReference type="EMBL" id="JAAVTX010000002">
    <property type="protein sequence ID" value="NKE44855.1"/>
    <property type="molecule type" value="Genomic_DNA"/>
</dbReference>